<feature type="region of interest" description="Disordered" evidence="1">
    <location>
        <begin position="98"/>
        <end position="132"/>
    </location>
</feature>
<accession>A0AAN8IHI3</accession>
<gene>
    <name evidence="2" type="ORF">GCK32_009023</name>
</gene>
<keyword evidence="3" id="KW-1185">Reference proteome</keyword>
<protein>
    <submittedName>
        <fullName evidence="2">Uncharacterized protein</fullName>
    </submittedName>
</protein>
<sequence length="257" mass="29944">MEFVSEANWRAMMSQPQYDEEDHPILMDQSTIKDNDYRETLQREEHAEKEQFQSKVISLFDQVQGTLEKGLEEATKITHDIVRNALKEMTKATTTLIHETTQTDSVASIESDAGRRKRHLTENGEKDDDEAEKIKENAEYMEEIEEMETGDEWHLPSHNNEENAKREEAIYDICEEIEHVEREIDDCEATINELDVLTICRSRDFQKAVIRNELESGMHCAFCNKIGDHYSDSCATHPSVKDRPYIVRQESRCHMCL</sequence>
<evidence type="ECO:0000313" key="3">
    <source>
        <dbReference type="Proteomes" id="UP001331761"/>
    </source>
</evidence>
<proteinExistence type="predicted"/>
<dbReference type="Proteomes" id="UP001331761">
    <property type="component" value="Unassembled WGS sequence"/>
</dbReference>
<reference evidence="2 3" key="1">
    <citation type="submission" date="2019-10" db="EMBL/GenBank/DDBJ databases">
        <title>Assembly and Annotation for the nematode Trichostrongylus colubriformis.</title>
        <authorList>
            <person name="Martin J."/>
        </authorList>
    </citation>
    <scope>NUCLEOTIDE SEQUENCE [LARGE SCALE GENOMIC DNA]</scope>
    <source>
        <strain evidence="2">G859</strain>
        <tissue evidence="2">Whole worm</tissue>
    </source>
</reference>
<dbReference type="AlphaFoldDB" id="A0AAN8IHI3"/>
<organism evidence="2 3">
    <name type="scientific">Trichostrongylus colubriformis</name>
    <name type="common">Black scour worm</name>
    <dbReference type="NCBI Taxonomy" id="6319"/>
    <lineage>
        <taxon>Eukaryota</taxon>
        <taxon>Metazoa</taxon>
        <taxon>Ecdysozoa</taxon>
        <taxon>Nematoda</taxon>
        <taxon>Chromadorea</taxon>
        <taxon>Rhabditida</taxon>
        <taxon>Rhabditina</taxon>
        <taxon>Rhabditomorpha</taxon>
        <taxon>Strongyloidea</taxon>
        <taxon>Trichostrongylidae</taxon>
        <taxon>Trichostrongylus</taxon>
    </lineage>
</organism>
<comment type="caution">
    <text evidence="2">The sequence shown here is derived from an EMBL/GenBank/DDBJ whole genome shotgun (WGS) entry which is preliminary data.</text>
</comment>
<evidence type="ECO:0000313" key="2">
    <source>
        <dbReference type="EMBL" id="KAK5969572.1"/>
    </source>
</evidence>
<name>A0AAN8IHI3_TRICO</name>
<feature type="compositionally biased region" description="Polar residues" evidence="1">
    <location>
        <begin position="98"/>
        <end position="108"/>
    </location>
</feature>
<evidence type="ECO:0000256" key="1">
    <source>
        <dbReference type="SAM" id="MobiDB-lite"/>
    </source>
</evidence>
<dbReference type="EMBL" id="WIXE01020001">
    <property type="protein sequence ID" value="KAK5969572.1"/>
    <property type="molecule type" value="Genomic_DNA"/>
</dbReference>